<protein>
    <submittedName>
        <fullName evidence="5">Extracellular solute-binding protein</fullName>
    </submittedName>
</protein>
<dbReference type="InterPro" id="IPR050490">
    <property type="entry name" value="Bact_solute-bd_prot1"/>
</dbReference>
<evidence type="ECO:0000256" key="2">
    <source>
        <dbReference type="ARBA" id="ARBA00008520"/>
    </source>
</evidence>
<keyword evidence="4" id="KW-0732">Signal</keyword>
<dbReference type="RefSeq" id="WP_166153127.1">
    <property type="nucleotide sequence ID" value="NZ_JAAOIW010000009.1"/>
</dbReference>
<dbReference type="Gene3D" id="3.40.190.10">
    <property type="entry name" value="Periplasmic binding protein-like II"/>
    <property type="match status" value="1"/>
</dbReference>
<sequence>MSKRELRFLTQFEKVDHLMRAKTSFEQAYPDVEIIVEQAADNFESLRMFKADAPDIMDSGGWGLFNHKGVFIDLLPYVRETRGLEDDLNPGIMRVATKDGTLPGLPIDVSLPLILYKKSMLDAAGLAYPTEDWTWDEMMAMANKLTIRGETGVAKQFGFATGPDIENYEPFIMRNGGSYLSPDGATARSYIDSEATIEAFQKMIDMYREHQAVRKPGEPSEAGHLHQGFALVFGFTWFVGGLENNDLSDQYGIVGLPQMPGGTEANMIYMGGCGVTTKSKQPELAWAFIQHYILQQPHNFEQTRVLPITKTLAEQSGMSGHRLWSRFLKELDTVQVSGFYISDKWNTSRQLINEDIVKMINEGADVRQMLKSWHRYA</sequence>
<comment type="similarity">
    <text evidence="2">Belongs to the bacterial solute-binding protein 1 family.</text>
</comment>
<evidence type="ECO:0000313" key="6">
    <source>
        <dbReference type="Proteomes" id="UP001165962"/>
    </source>
</evidence>
<dbReference type="Pfam" id="PF01547">
    <property type="entry name" value="SBP_bac_1"/>
    <property type="match status" value="1"/>
</dbReference>
<proteinExistence type="inferred from homology"/>
<evidence type="ECO:0000256" key="3">
    <source>
        <dbReference type="ARBA" id="ARBA00022448"/>
    </source>
</evidence>
<evidence type="ECO:0000256" key="1">
    <source>
        <dbReference type="ARBA" id="ARBA00004196"/>
    </source>
</evidence>
<accession>A0ABX0J8Z7</accession>
<dbReference type="PANTHER" id="PTHR43649:SF31">
    <property type="entry name" value="SN-GLYCEROL-3-PHOSPHATE-BINDING PERIPLASMIC PROTEIN UGPB"/>
    <property type="match status" value="1"/>
</dbReference>
<comment type="caution">
    <text evidence="5">The sequence shown here is derived from an EMBL/GenBank/DDBJ whole genome shotgun (WGS) entry which is preliminary data.</text>
</comment>
<dbReference type="InterPro" id="IPR006059">
    <property type="entry name" value="SBP"/>
</dbReference>
<evidence type="ECO:0000256" key="4">
    <source>
        <dbReference type="ARBA" id="ARBA00022729"/>
    </source>
</evidence>
<organism evidence="5 6">
    <name type="scientific">Paenibacillus agricola</name>
    <dbReference type="NCBI Taxonomy" id="2716264"/>
    <lineage>
        <taxon>Bacteria</taxon>
        <taxon>Bacillati</taxon>
        <taxon>Bacillota</taxon>
        <taxon>Bacilli</taxon>
        <taxon>Bacillales</taxon>
        <taxon>Paenibacillaceae</taxon>
        <taxon>Paenibacillus</taxon>
    </lineage>
</organism>
<keyword evidence="3" id="KW-0813">Transport</keyword>
<dbReference type="SUPFAM" id="SSF53850">
    <property type="entry name" value="Periplasmic binding protein-like II"/>
    <property type="match status" value="1"/>
</dbReference>
<evidence type="ECO:0000313" key="5">
    <source>
        <dbReference type="EMBL" id="NHN32834.1"/>
    </source>
</evidence>
<name>A0ABX0J8Z7_9BACL</name>
<gene>
    <name evidence="5" type="ORF">G9U52_23730</name>
</gene>
<dbReference type="Proteomes" id="UP001165962">
    <property type="component" value="Unassembled WGS sequence"/>
</dbReference>
<reference evidence="5" key="1">
    <citation type="submission" date="2020-03" db="EMBL/GenBank/DDBJ databases">
        <title>Draft sequencing of Paenibacilllus sp. S3N08.</title>
        <authorList>
            <person name="Kim D.-U."/>
        </authorList>
    </citation>
    <scope>NUCLEOTIDE SEQUENCE</scope>
    <source>
        <strain evidence="5">S3N08</strain>
    </source>
</reference>
<dbReference type="PANTHER" id="PTHR43649">
    <property type="entry name" value="ARABINOSE-BINDING PROTEIN-RELATED"/>
    <property type="match status" value="1"/>
</dbReference>
<comment type="subcellular location">
    <subcellularLocation>
        <location evidence="1">Cell envelope</location>
    </subcellularLocation>
</comment>
<keyword evidence="6" id="KW-1185">Reference proteome</keyword>
<dbReference type="EMBL" id="JAAOIW010000009">
    <property type="protein sequence ID" value="NHN32834.1"/>
    <property type="molecule type" value="Genomic_DNA"/>
</dbReference>